<evidence type="ECO:0000313" key="1">
    <source>
        <dbReference type="EMBL" id="MBW86926.1"/>
    </source>
</evidence>
<proteinExistence type="predicted"/>
<accession>A0A2P2J0C8</accession>
<organism evidence="1">
    <name type="scientific">Rhizophora mucronata</name>
    <name type="common">Asiatic mangrove</name>
    <dbReference type="NCBI Taxonomy" id="61149"/>
    <lineage>
        <taxon>Eukaryota</taxon>
        <taxon>Viridiplantae</taxon>
        <taxon>Streptophyta</taxon>
        <taxon>Embryophyta</taxon>
        <taxon>Tracheophyta</taxon>
        <taxon>Spermatophyta</taxon>
        <taxon>Magnoliopsida</taxon>
        <taxon>eudicotyledons</taxon>
        <taxon>Gunneridae</taxon>
        <taxon>Pentapetalae</taxon>
        <taxon>rosids</taxon>
        <taxon>fabids</taxon>
        <taxon>Malpighiales</taxon>
        <taxon>Rhizophoraceae</taxon>
        <taxon>Rhizophora</taxon>
    </lineage>
</organism>
<dbReference type="EMBL" id="GGEC01006443">
    <property type="protein sequence ID" value="MBW86926.1"/>
    <property type="molecule type" value="Transcribed_RNA"/>
</dbReference>
<sequence length="64" mass="6862">MAEADLSLLSAIGLMTPEVPSKLGVNPSSRICGLLPHFKLETVRDFLVKPDCTFNQSSNLSSKG</sequence>
<protein>
    <submittedName>
        <fullName evidence="1">Uncharacterized protein</fullName>
    </submittedName>
</protein>
<name>A0A2P2J0C8_RHIMU</name>
<reference evidence="1" key="1">
    <citation type="submission" date="2018-02" db="EMBL/GenBank/DDBJ databases">
        <title>Rhizophora mucronata_Transcriptome.</title>
        <authorList>
            <person name="Meera S.P."/>
            <person name="Sreeshan A."/>
            <person name="Augustine A."/>
        </authorList>
    </citation>
    <scope>NUCLEOTIDE SEQUENCE</scope>
    <source>
        <tissue evidence="1">Leaf</tissue>
    </source>
</reference>
<dbReference type="AlphaFoldDB" id="A0A2P2J0C8"/>